<dbReference type="EMBL" id="HBUF01155800">
    <property type="protein sequence ID" value="CAG6649113.1"/>
    <property type="molecule type" value="Transcribed_RNA"/>
</dbReference>
<evidence type="ECO:0008006" key="2">
    <source>
        <dbReference type="Google" id="ProtNLM"/>
    </source>
</evidence>
<name>A0A8D8W7X3_9HEMI</name>
<evidence type="ECO:0000313" key="1">
    <source>
        <dbReference type="EMBL" id="CAG6649113.1"/>
    </source>
</evidence>
<dbReference type="AlphaFoldDB" id="A0A8D8W7X3"/>
<accession>A0A8D8W7X3</accession>
<protein>
    <recommendedName>
        <fullName evidence="2">Peptidase A2 domain-containing protein</fullName>
    </recommendedName>
</protein>
<sequence>MVDSVSGVVIIMNHIDDVCRPRPKKINAIEIDESTSDQEGGELTKYLISTVQSTNTEKWYQKFNFKNTSIDFKLDSGADINVLPLNLVKIITPKLMNKLVPSKTKAETYGGHKLRILGTVELKLSHKGDKIPVRIPCHAR</sequence>
<reference evidence="1" key="1">
    <citation type="submission" date="2021-05" db="EMBL/GenBank/DDBJ databases">
        <authorList>
            <person name="Alioto T."/>
            <person name="Alioto T."/>
            <person name="Gomez Garrido J."/>
        </authorList>
    </citation>
    <scope>NUCLEOTIDE SEQUENCE</scope>
</reference>
<organism evidence="1">
    <name type="scientific">Cacopsylla melanoneura</name>
    <dbReference type="NCBI Taxonomy" id="428564"/>
    <lineage>
        <taxon>Eukaryota</taxon>
        <taxon>Metazoa</taxon>
        <taxon>Ecdysozoa</taxon>
        <taxon>Arthropoda</taxon>
        <taxon>Hexapoda</taxon>
        <taxon>Insecta</taxon>
        <taxon>Pterygota</taxon>
        <taxon>Neoptera</taxon>
        <taxon>Paraneoptera</taxon>
        <taxon>Hemiptera</taxon>
        <taxon>Sternorrhyncha</taxon>
        <taxon>Psylloidea</taxon>
        <taxon>Psyllidae</taxon>
        <taxon>Psyllinae</taxon>
        <taxon>Cacopsylla</taxon>
    </lineage>
</organism>
<proteinExistence type="predicted"/>